<protein>
    <submittedName>
        <fullName evidence="4">Ribosomal protein S14</fullName>
    </submittedName>
</protein>
<sequence>MASKAIRSKNYNKRATFVQSEKKHLFFTILKQNNNLPLAVRRQLFIKANACPRTLSFVHNSNRCIITGRAHGVYRKLKVSRIKLKEFVGKGILPGIRKSSW</sequence>
<dbReference type="GO" id="GO:0005737">
    <property type="term" value="C:cytoplasm"/>
    <property type="evidence" value="ECO:0007669"/>
    <property type="project" value="UniProtKB-ARBA"/>
</dbReference>
<dbReference type="PANTHER" id="PTHR19836">
    <property type="entry name" value="30S RIBOSOMAL PROTEIN S14"/>
    <property type="match status" value="1"/>
</dbReference>
<dbReference type="GO" id="GO:0015935">
    <property type="term" value="C:small ribosomal subunit"/>
    <property type="evidence" value="ECO:0007669"/>
    <property type="project" value="TreeGrafter"/>
</dbReference>
<dbReference type="EMBL" id="KY379823">
    <property type="protein sequence ID" value="AQL10435.1"/>
    <property type="molecule type" value="Genomic_DNA"/>
</dbReference>
<reference evidence="4" key="1">
    <citation type="journal article" date="2017" name="Genome Biol. Evol.">
        <title>Mitochondrial Genome Evolution and a Novel RNA Editing System in Deep-Branching Heteroloboseids.</title>
        <authorList>
            <person name="Yang J."/>
            <person name="Harding T."/>
            <person name="Kamikawa R."/>
            <person name="Simpson A.G.B."/>
            <person name="Roger A.J."/>
        </authorList>
    </citation>
    <scope>NUCLEOTIDE SEQUENCE</scope>
</reference>
<evidence type="ECO:0000256" key="3">
    <source>
        <dbReference type="ARBA" id="ARBA00023274"/>
    </source>
</evidence>
<dbReference type="Pfam" id="PF00253">
    <property type="entry name" value="Ribosomal_S14"/>
    <property type="match status" value="1"/>
</dbReference>
<keyword evidence="3" id="KW-0687">Ribonucleoprotein</keyword>
<dbReference type="RefSeq" id="YP_009370729.1">
    <property type="nucleotide sequence ID" value="NC_034794.1"/>
</dbReference>
<dbReference type="SUPFAM" id="SSF57716">
    <property type="entry name" value="Glucocorticoid receptor-like (DNA-binding domain)"/>
    <property type="match status" value="1"/>
</dbReference>
<evidence type="ECO:0000313" key="4">
    <source>
        <dbReference type="EMBL" id="AQL10435.1"/>
    </source>
</evidence>
<dbReference type="InterPro" id="IPR001209">
    <property type="entry name" value="Ribosomal_uS14"/>
</dbReference>
<dbReference type="Gene3D" id="1.10.287.1480">
    <property type="match status" value="1"/>
</dbReference>
<dbReference type="PANTHER" id="PTHR19836:SF19">
    <property type="entry name" value="SMALL RIBOSOMAL SUBUNIT PROTEIN US14M"/>
    <property type="match status" value="1"/>
</dbReference>
<dbReference type="GO" id="GO:0006412">
    <property type="term" value="P:translation"/>
    <property type="evidence" value="ECO:0007669"/>
    <property type="project" value="InterPro"/>
</dbReference>
<dbReference type="AlphaFoldDB" id="A0A1W5QGC0"/>
<accession>A0A1W5QGC0</accession>
<name>A0A1W5QGC0_9EUKA</name>
<organism evidence="4">
    <name type="scientific">Eukaryota sp. BB2</name>
    <dbReference type="NCBI Taxonomy" id="1949062"/>
    <lineage>
        <taxon>Eukaryota</taxon>
    </lineage>
</organism>
<proteinExistence type="inferred from homology"/>
<dbReference type="GO" id="GO:0003735">
    <property type="term" value="F:structural constituent of ribosome"/>
    <property type="evidence" value="ECO:0007669"/>
    <property type="project" value="InterPro"/>
</dbReference>
<dbReference type="GeneID" id="32888020"/>
<keyword evidence="2 4" id="KW-0689">Ribosomal protein</keyword>
<keyword evidence="4" id="KW-0496">Mitochondrion</keyword>
<comment type="similarity">
    <text evidence="1">Belongs to the universal ribosomal protein uS14 family.</text>
</comment>
<geneLocation type="mitochondrion" evidence="4"/>
<evidence type="ECO:0000256" key="1">
    <source>
        <dbReference type="ARBA" id="ARBA00009083"/>
    </source>
</evidence>
<gene>
    <name evidence="4" type="primary">rps14</name>
</gene>
<evidence type="ECO:0000256" key="2">
    <source>
        <dbReference type="ARBA" id="ARBA00022980"/>
    </source>
</evidence>